<dbReference type="Pfam" id="PF02338">
    <property type="entry name" value="OTU"/>
    <property type="match status" value="1"/>
</dbReference>
<evidence type="ECO:0000256" key="11">
    <source>
        <dbReference type="ARBA" id="ARBA00022833"/>
    </source>
</evidence>
<dbReference type="Gene3D" id="1.25.40.560">
    <property type="match status" value="1"/>
</dbReference>
<evidence type="ECO:0000259" key="14">
    <source>
        <dbReference type="PROSITE" id="PS50199"/>
    </source>
</evidence>
<keyword evidence="8" id="KW-0833">Ubl conjugation pathway</keyword>
<evidence type="ECO:0000256" key="1">
    <source>
        <dbReference type="ARBA" id="ARBA00000707"/>
    </source>
</evidence>
<evidence type="ECO:0000256" key="12">
    <source>
        <dbReference type="PROSITE-ProRule" id="PRU00322"/>
    </source>
</evidence>
<reference evidence="17" key="1">
    <citation type="submission" date="2025-08" db="UniProtKB">
        <authorList>
            <consortium name="RefSeq"/>
        </authorList>
    </citation>
    <scope>IDENTIFICATION</scope>
</reference>
<dbReference type="InterPro" id="IPR051346">
    <property type="entry name" value="OTU_Deubiquitinase"/>
</dbReference>
<keyword evidence="6" id="KW-0677">Repeat</keyword>
<dbReference type="SMART" id="SM00547">
    <property type="entry name" value="ZnF_RBZ"/>
    <property type="match status" value="3"/>
</dbReference>
<dbReference type="Gene3D" id="4.10.1060.10">
    <property type="entry name" value="Zinc finger, RanBP2-type"/>
    <property type="match status" value="1"/>
</dbReference>
<dbReference type="RefSeq" id="XP_065648308.1">
    <property type="nucleotide sequence ID" value="XM_065792236.1"/>
</dbReference>
<dbReference type="PANTHER" id="PTHR13367:SF28">
    <property type="entry name" value="UBIQUITIN THIOESTERASE ZRANB1"/>
    <property type="match status" value="1"/>
</dbReference>
<comment type="similarity">
    <text evidence="2">Belongs to the peptidase C64 family.</text>
</comment>
<keyword evidence="4" id="KW-0645">Protease</keyword>
<dbReference type="InterPro" id="IPR041294">
    <property type="entry name" value="AnkUBD"/>
</dbReference>
<feature type="domain" description="RanBP2-type" evidence="14">
    <location>
        <begin position="77"/>
        <end position="106"/>
    </location>
</feature>
<keyword evidence="7 12" id="KW-0863">Zinc-finger</keyword>
<keyword evidence="5" id="KW-0479">Metal-binding</keyword>
<evidence type="ECO:0000256" key="4">
    <source>
        <dbReference type="ARBA" id="ARBA00022670"/>
    </source>
</evidence>
<evidence type="ECO:0000256" key="9">
    <source>
        <dbReference type="ARBA" id="ARBA00022801"/>
    </source>
</evidence>
<proteinExistence type="inferred from homology"/>
<keyword evidence="9" id="KW-0378">Hydrolase</keyword>
<gene>
    <name evidence="17" type="primary">LOC100199623</name>
</gene>
<evidence type="ECO:0000256" key="3">
    <source>
        <dbReference type="ARBA" id="ARBA00012759"/>
    </source>
</evidence>
<evidence type="ECO:0000256" key="7">
    <source>
        <dbReference type="ARBA" id="ARBA00022771"/>
    </source>
</evidence>
<accession>A0ABM4BH21</accession>
<evidence type="ECO:0000256" key="5">
    <source>
        <dbReference type="ARBA" id="ARBA00022723"/>
    </source>
</evidence>
<dbReference type="InterPro" id="IPR003323">
    <property type="entry name" value="OTU_dom"/>
</dbReference>
<dbReference type="InterPro" id="IPR001876">
    <property type="entry name" value="Znf_RanBP2"/>
</dbReference>
<keyword evidence="10" id="KW-0788">Thiol protease</keyword>
<dbReference type="PROSITE" id="PS01358">
    <property type="entry name" value="ZF_RANBP2_1"/>
    <property type="match status" value="3"/>
</dbReference>
<dbReference type="Pfam" id="PF00641">
    <property type="entry name" value="Zn_ribbon_RanBP"/>
    <property type="match status" value="1"/>
</dbReference>
<organism evidence="16 17">
    <name type="scientific">Hydra vulgaris</name>
    <name type="common">Hydra</name>
    <name type="synonym">Hydra attenuata</name>
    <dbReference type="NCBI Taxonomy" id="6087"/>
    <lineage>
        <taxon>Eukaryota</taxon>
        <taxon>Metazoa</taxon>
        <taxon>Cnidaria</taxon>
        <taxon>Hydrozoa</taxon>
        <taxon>Hydroidolina</taxon>
        <taxon>Anthoathecata</taxon>
        <taxon>Aplanulata</taxon>
        <taxon>Hydridae</taxon>
        <taxon>Hydra</taxon>
    </lineage>
</organism>
<comment type="catalytic activity">
    <reaction evidence="1">
        <text>Thiol-dependent hydrolysis of ester, thioester, amide, peptide and isopeptide bonds formed by the C-terminal Gly of ubiquitin (a 76-residue protein attached to proteins as an intracellular targeting signal).</text>
        <dbReference type="EC" id="3.4.19.12"/>
    </reaction>
</comment>
<dbReference type="PROSITE" id="PS50802">
    <property type="entry name" value="OTU"/>
    <property type="match status" value="1"/>
</dbReference>
<name>A0ABM4BH21_HYDVU</name>
<evidence type="ECO:0000256" key="8">
    <source>
        <dbReference type="ARBA" id="ARBA00022786"/>
    </source>
</evidence>
<evidence type="ECO:0000313" key="16">
    <source>
        <dbReference type="Proteomes" id="UP001652625"/>
    </source>
</evidence>
<evidence type="ECO:0000256" key="13">
    <source>
        <dbReference type="SAM" id="MobiDB-lite"/>
    </source>
</evidence>
<evidence type="ECO:0000313" key="17">
    <source>
        <dbReference type="RefSeq" id="XP_065648308.1"/>
    </source>
</evidence>
<sequence>MLNFYKQKMPKNEADFKWICRGCTYSNWPSAKKCAMCNILCLQNNRWNLVLDETNNDEIINEEIILLSEKNSANNDKNLKWNCPACSYLNWIKSELCIMCKTDKPDEFKLVESLKNIENNAECRSDPKEKKTIIKVHKWICIKCTYENWPKAMRCIICQHPRNKNCKPDDFIRQGDKIQNKSTIKKTNRNKTNSPRWSPPRSPTSLQSGNIFDMPTLEESKILNITESFEKMTCQSEVNQRINQICNRLSTKDLMWLAACRGVVEHDIKAVSAYLASGGDRARQLTSDDVLVLNEPEHYETGHTLVHLSIRYHREDILRMLLISEIPHRSVKKLPCHVCPELSMAIRKQLLHSIRTRKGEFNCPFFTELVTFSLPGEILAFDAVLQHQLFKEILDTDVRKVLEEESLINWSSELTNQYGSRLCPLWNRAAGDCLLDSVLQATWGVFDRENALRKKLFEALSEGQHRFFPRWQEAEEMQASEMNYSLEEQQWKHDWANLVGLSAMAGSSLEQTHVFALAHILRRPIIIYGVKYVKSMRGESIDLARFEGVYLPLLWDVDFCWKNPIALGYTRGHFSALVPMERPSYSSYAGAGAHMEWNEDDTHVTYLPLIDHEGHLLPVHFLTMDEIGLEEQLLQKRLDCCLTDTGILAAKQVITPRPALVSQMIDEWMNRYRKIQAELSESKGASK</sequence>
<dbReference type="Pfam" id="PF18418">
    <property type="entry name" value="AnkUBD"/>
    <property type="match status" value="1"/>
</dbReference>
<dbReference type="Proteomes" id="UP001652625">
    <property type="component" value="Chromosome 03"/>
</dbReference>
<dbReference type="GeneID" id="100199623"/>
<feature type="domain" description="RanBP2-type" evidence="14">
    <location>
        <begin position="135"/>
        <end position="164"/>
    </location>
</feature>
<dbReference type="PANTHER" id="PTHR13367">
    <property type="entry name" value="UBIQUITIN THIOESTERASE"/>
    <property type="match status" value="1"/>
</dbReference>
<dbReference type="CDD" id="cd22767">
    <property type="entry name" value="OTU_ZRANB1"/>
    <property type="match status" value="1"/>
</dbReference>
<dbReference type="Gene3D" id="2.30.30.380">
    <property type="entry name" value="Zn-finger domain of Sec23/24"/>
    <property type="match status" value="1"/>
</dbReference>
<dbReference type="PROSITE" id="PS50199">
    <property type="entry name" value="ZF_RANBP2_2"/>
    <property type="match status" value="2"/>
</dbReference>
<keyword evidence="11" id="KW-0862">Zinc</keyword>
<feature type="domain" description="OTU" evidence="15">
    <location>
        <begin position="422"/>
        <end position="580"/>
    </location>
</feature>
<dbReference type="EC" id="3.4.19.12" evidence="3"/>
<evidence type="ECO:0000256" key="2">
    <source>
        <dbReference type="ARBA" id="ARBA00005865"/>
    </source>
</evidence>
<keyword evidence="16" id="KW-1185">Reference proteome</keyword>
<evidence type="ECO:0000259" key="15">
    <source>
        <dbReference type="PROSITE" id="PS50802"/>
    </source>
</evidence>
<dbReference type="InterPro" id="IPR049768">
    <property type="entry name" value="ZRANB1_OTU"/>
</dbReference>
<protein>
    <recommendedName>
        <fullName evidence="3">ubiquitinyl hydrolase 1</fullName>
        <ecNumber evidence="3">3.4.19.12</ecNumber>
    </recommendedName>
</protein>
<evidence type="ECO:0000256" key="6">
    <source>
        <dbReference type="ARBA" id="ARBA00022737"/>
    </source>
</evidence>
<evidence type="ECO:0000256" key="10">
    <source>
        <dbReference type="ARBA" id="ARBA00022807"/>
    </source>
</evidence>
<feature type="region of interest" description="Disordered" evidence="13">
    <location>
        <begin position="177"/>
        <end position="210"/>
    </location>
</feature>